<dbReference type="GO" id="GO:0005634">
    <property type="term" value="C:nucleus"/>
    <property type="evidence" value="ECO:0007669"/>
    <property type="project" value="UniProtKB-SubCell"/>
</dbReference>
<comment type="similarity">
    <text evidence="2">Belongs to the importin beta family.</text>
</comment>
<dbReference type="SUPFAM" id="SSF48371">
    <property type="entry name" value="ARM repeat"/>
    <property type="match status" value="1"/>
</dbReference>
<sequence length="295" mass="33230">MELQNTVKEALNALYRHPDDAVRMQADRWLQDFQRTIDAWQVRTSKTLMGVTVGVMLEEIQGLYKLHYQPCFLYLSSEVIKMFGSDPSCTDYLKNLIESLFSHTTCVLTKIQDFTSRPDIVDDCFLLASRCIRYCPQLFFPSPVFPSVVDCSMIGITVQHREASKSILNFLSDGQRDYPKRGHYHPTSVAALTGALPSSRLETVTYALLALLRAYEVQALEWVKESVSLIPSTAVMEAEKSSFLKALSDVASGAAINGVIIPIEELSEVCRRNRSVQEIVQRALRPFELNIIPVS</sequence>
<dbReference type="Pfam" id="PF24139">
    <property type="entry name" value="TPR_TNPO3_IPO13_4th"/>
    <property type="match status" value="1"/>
</dbReference>
<dbReference type="GO" id="GO:0005737">
    <property type="term" value="C:cytoplasm"/>
    <property type="evidence" value="ECO:0007669"/>
    <property type="project" value="TreeGrafter"/>
</dbReference>
<organism evidence="5 6">
    <name type="scientific">Fraxinus pennsylvanica</name>
    <dbReference type="NCBI Taxonomy" id="56036"/>
    <lineage>
        <taxon>Eukaryota</taxon>
        <taxon>Viridiplantae</taxon>
        <taxon>Streptophyta</taxon>
        <taxon>Embryophyta</taxon>
        <taxon>Tracheophyta</taxon>
        <taxon>Spermatophyta</taxon>
        <taxon>Magnoliopsida</taxon>
        <taxon>eudicotyledons</taxon>
        <taxon>Gunneridae</taxon>
        <taxon>Pentapetalae</taxon>
        <taxon>asterids</taxon>
        <taxon>lamiids</taxon>
        <taxon>Lamiales</taxon>
        <taxon>Oleaceae</taxon>
        <taxon>Oleeae</taxon>
        <taxon>Fraxinus</taxon>
    </lineage>
</organism>
<protein>
    <recommendedName>
        <fullName evidence="7">ARM repeat superfamily protein</fullName>
    </recommendedName>
</protein>
<comment type="subcellular location">
    <subcellularLocation>
        <location evidence="1">Nucleus</location>
    </subcellularLocation>
</comment>
<name>A0AAD1ZCR0_9LAMI</name>
<dbReference type="GO" id="GO:0006606">
    <property type="term" value="P:protein import into nucleus"/>
    <property type="evidence" value="ECO:0007669"/>
    <property type="project" value="TreeGrafter"/>
</dbReference>
<dbReference type="EMBL" id="OU503044">
    <property type="protein sequence ID" value="CAI9767318.1"/>
    <property type="molecule type" value="Genomic_DNA"/>
</dbReference>
<evidence type="ECO:0008006" key="7">
    <source>
        <dbReference type="Google" id="ProtNLM"/>
    </source>
</evidence>
<dbReference type="InterPro" id="IPR058537">
    <property type="entry name" value="TPR_TNPO3_IPO13_4th"/>
</dbReference>
<proteinExistence type="inferred from homology"/>
<evidence type="ECO:0000256" key="1">
    <source>
        <dbReference type="ARBA" id="ARBA00004123"/>
    </source>
</evidence>
<dbReference type="Proteomes" id="UP000834106">
    <property type="component" value="Chromosome 9"/>
</dbReference>
<reference evidence="5" key="1">
    <citation type="submission" date="2023-05" db="EMBL/GenBank/DDBJ databases">
        <authorList>
            <person name="Huff M."/>
        </authorList>
    </citation>
    <scope>NUCLEOTIDE SEQUENCE</scope>
</reference>
<dbReference type="InterPro" id="IPR051345">
    <property type="entry name" value="Importin_beta-like_NTR"/>
</dbReference>
<evidence type="ECO:0000256" key="4">
    <source>
        <dbReference type="ARBA" id="ARBA00023242"/>
    </source>
</evidence>
<keyword evidence="4" id="KW-0539">Nucleus</keyword>
<dbReference type="Gene3D" id="1.25.10.10">
    <property type="entry name" value="Leucine-rich Repeat Variant"/>
    <property type="match status" value="2"/>
</dbReference>
<dbReference type="InterPro" id="IPR011989">
    <property type="entry name" value="ARM-like"/>
</dbReference>
<evidence type="ECO:0000313" key="5">
    <source>
        <dbReference type="EMBL" id="CAI9767318.1"/>
    </source>
</evidence>
<dbReference type="PANTHER" id="PTHR12363">
    <property type="entry name" value="TRANSPORTIN 3 AND IMPORTIN 13"/>
    <property type="match status" value="1"/>
</dbReference>
<dbReference type="PANTHER" id="PTHR12363:SF33">
    <property type="entry name" value="IMPORTIN-13"/>
    <property type="match status" value="1"/>
</dbReference>
<dbReference type="InterPro" id="IPR016024">
    <property type="entry name" value="ARM-type_fold"/>
</dbReference>
<evidence type="ECO:0000256" key="3">
    <source>
        <dbReference type="ARBA" id="ARBA00022448"/>
    </source>
</evidence>
<gene>
    <name evidence="5" type="ORF">FPE_LOCUS14748</name>
</gene>
<keyword evidence="6" id="KW-1185">Reference proteome</keyword>
<evidence type="ECO:0000313" key="6">
    <source>
        <dbReference type="Proteomes" id="UP000834106"/>
    </source>
</evidence>
<accession>A0AAD1ZCR0</accession>
<dbReference type="AlphaFoldDB" id="A0AAD1ZCR0"/>
<keyword evidence="3" id="KW-0813">Transport</keyword>
<evidence type="ECO:0000256" key="2">
    <source>
        <dbReference type="ARBA" id="ARBA00007991"/>
    </source>
</evidence>